<dbReference type="InterPro" id="IPR001509">
    <property type="entry name" value="Epimerase_deHydtase"/>
</dbReference>
<evidence type="ECO:0000313" key="3">
    <source>
        <dbReference type="EMBL" id="RVU88296.1"/>
    </source>
</evidence>
<accession>A0AA94F3K5</accession>
<dbReference type="Gene3D" id="3.40.50.720">
    <property type="entry name" value="NAD(P)-binding Rossmann-like Domain"/>
    <property type="match status" value="1"/>
</dbReference>
<organism evidence="3">
    <name type="scientific">Flavobacterium columnare</name>
    <dbReference type="NCBI Taxonomy" id="996"/>
    <lineage>
        <taxon>Bacteria</taxon>
        <taxon>Pseudomonadati</taxon>
        <taxon>Bacteroidota</taxon>
        <taxon>Flavobacteriia</taxon>
        <taxon>Flavobacteriales</taxon>
        <taxon>Flavobacteriaceae</taxon>
        <taxon>Flavobacterium</taxon>
    </lineage>
</organism>
<gene>
    <name evidence="3" type="ORF">EJB19_09005</name>
</gene>
<dbReference type="InterPro" id="IPR036291">
    <property type="entry name" value="NAD(P)-bd_dom_sf"/>
</dbReference>
<reference evidence="3" key="1">
    <citation type="submission" date="2018-12" db="EMBL/GenBank/DDBJ databases">
        <title>Draft genome sequence of Flaovobacterium columnare BGFS27 isolated from channel catfish in Alabama.</title>
        <authorList>
            <person name="Cai W."/>
            <person name="Arias C."/>
        </authorList>
    </citation>
    <scope>NUCLEOTIDE SEQUENCE [LARGE SCALE GENOMIC DNA]</scope>
    <source>
        <strain evidence="3">BGFS27</strain>
    </source>
</reference>
<dbReference type="RefSeq" id="WP_127822127.1">
    <property type="nucleotide sequence ID" value="NZ_RWGX02000012.1"/>
</dbReference>
<dbReference type="PANTHER" id="PTHR43000">
    <property type="entry name" value="DTDP-D-GLUCOSE 4,6-DEHYDRATASE-RELATED"/>
    <property type="match status" value="1"/>
</dbReference>
<dbReference type="EMBL" id="RWGX01000004">
    <property type="protein sequence ID" value="RVU88296.1"/>
    <property type="molecule type" value="Genomic_DNA"/>
</dbReference>
<dbReference type="SUPFAM" id="SSF51735">
    <property type="entry name" value="NAD(P)-binding Rossmann-fold domains"/>
    <property type="match status" value="1"/>
</dbReference>
<sequence length="297" mass="33733">MKIIITGASGFVGKRLCDFLDFKGFKIEKISLRKKSCLSANTFSLIHLAGKAHDTKNTSEASEYFNVNTDLTIQLFDEFLKSDIRNFIYFSSVKATADIVEGVLNEDHVSAPKTPYGQSKLKAEEYLLSKDLPKSKRLFVLRPCMIHGVGNKGNLNLLYEVVNRGIPYPLGSFNNERSFLSIDNLNFIIEKILNDEKIKSGVYNLADDEFVSTNTLIEIIADIQGGKSRIWNVSKRTIKYIAKLGDYLRLPLNSERLQKMTENYRVSNKKIKQALNIEKLPFTAEEGLRKTIQSFKK</sequence>
<evidence type="ECO:0000256" key="1">
    <source>
        <dbReference type="ARBA" id="ARBA00007637"/>
    </source>
</evidence>
<comment type="similarity">
    <text evidence="1">Belongs to the NAD(P)-dependent epimerase/dehydratase family.</text>
</comment>
<dbReference type="Pfam" id="PF01370">
    <property type="entry name" value="Epimerase"/>
    <property type="match status" value="1"/>
</dbReference>
<evidence type="ECO:0000259" key="2">
    <source>
        <dbReference type="Pfam" id="PF01370"/>
    </source>
</evidence>
<proteinExistence type="inferred from homology"/>
<dbReference type="AlphaFoldDB" id="A0AA94F3K5"/>
<name>A0AA94F3K5_9FLAO</name>
<comment type="caution">
    <text evidence="3">The sequence shown here is derived from an EMBL/GenBank/DDBJ whole genome shotgun (WGS) entry which is preliminary data.</text>
</comment>
<feature type="domain" description="NAD-dependent epimerase/dehydratase" evidence="2">
    <location>
        <begin position="45"/>
        <end position="206"/>
    </location>
</feature>
<protein>
    <submittedName>
        <fullName evidence="3">NAD-dependent epimerase/dehydratase family protein</fullName>
    </submittedName>
</protein>